<keyword evidence="2" id="KW-1185">Reference proteome</keyword>
<protein>
    <submittedName>
        <fullName evidence="1">Carboxymuconolactone decarboxylase</fullName>
    </submittedName>
</protein>
<dbReference type="EMBL" id="LGSZ01000045">
    <property type="protein sequence ID" value="KPH80157.1"/>
    <property type="molecule type" value="Genomic_DNA"/>
</dbReference>
<dbReference type="RefSeq" id="WP_054209699.1">
    <property type="nucleotide sequence ID" value="NZ_LGSZ01000045.1"/>
</dbReference>
<dbReference type="SUPFAM" id="SSF69118">
    <property type="entry name" value="AhpD-like"/>
    <property type="match status" value="1"/>
</dbReference>
<dbReference type="InterPro" id="IPR029032">
    <property type="entry name" value="AhpD-like"/>
</dbReference>
<sequence>PVEVQVVMMTSNYHNRCHYCMAGHSMIMTMLKAPQDVIAALREGKPVADTKLEALRVFTRKLLEEQGHVGDEALNTFLAAGYSKAQVLDVLICLSTKLLSNFTNALAQTEVDAPMKAMAWTPPSV</sequence>
<dbReference type="Gene3D" id="1.20.1290.10">
    <property type="entry name" value="AhpD-like"/>
    <property type="match status" value="1"/>
</dbReference>
<proteinExistence type="predicted"/>
<organism evidence="1 2">
    <name type="scientific">Bosea vaviloviae</name>
    <dbReference type="NCBI Taxonomy" id="1526658"/>
    <lineage>
        <taxon>Bacteria</taxon>
        <taxon>Pseudomonadati</taxon>
        <taxon>Pseudomonadota</taxon>
        <taxon>Alphaproteobacteria</taxon>
        <taxon>Hyphomicrobiales</taxon>
        <taxon>Boseaceae</taxon>
        <taxon>Bosea</taxon>
    </lineage>
</organism>
<dbReference type="Proteomes" id="UP000037822">
    <property type="component" value="Unassembled WGS sequence"/>
</dbReference>
<accession>A0A0N1F3D6</accession>
<gene>
    <name evidence="1" type="ORF">AE618_14060</name>
</gene>
<comment type="caution">
    <text evidence="1">The sequence shown here is derived from an EMBL/GenBank/DDBJ whole genome shotgun (WGS) entry which is preliminary data.</text>
</comment>
<evidence type="ECO:0000313" key="1">
    <source>
        <dbReference type="EMBL" id="KPH80157.1"/>
    </source>
</evidence>
<feature type="non-terminal residue" evidence="1">
    <location>
        <position position="1"/>
    </location>
</feature>
<evidence type="ECO:0000313" key="2">
    <source>
        <dbReference type="Proteomes" id="UP000037822"/>
    </source>
</evidence>
<name>A0A0N1F3D6_9HYPH</name>
<dbReference type="PANTHER" id="PTHR35446">
    <property type="entry name" value="SI:CH211-175M2.5"/>
    <property type="match status" value="1"/>
</dbReference>
<dbReference type="PANTHER" id="PTHR35446:SF3">
    <property type="entry name" value="CMD DOMAIN-CONTAINING PROTEIN"/>
    <property type="match status" value="1"/>
</dbReference>
<dbReference type="AlphaFoldDB" id="A0A0N1F3D6"/>
<dbReference type="PATRIC" id="fig|1526658.3.peg.1009"/>
<reference evidence="1 2" key="1">
    <citation type="submission" date="2015-07" db="EMBL/GenBank/DDBJ databases">
        <title>Whole genome sequencing of Bosea vaviloviae isolated from cave pool.</title>
        <authorList>
            <person name="Tan N.E.H."/>
            <person name="Lee Y.P."/>
            <person name="Gan H.M."/>
            <person name="Barton H."/>
            <person name="Savka M.A."/>
        </authorList>
    </citation>
    <scope>NUCLEOTIDE SEQUENCE [LARGE SCALE GENOMIC DNA]</scope>
    <source>
        <strain evidence="1 2">SD260</strain>
    </source>
</reference>